<evidence type="ECO:0000313" key="1">
    <source>
        <dbReference type="EMBL" id="CUS06879.1"/>
    </source>
</evidence>
<dbReference type="EMBL" id="LN891296">
    <property type="protein sequence ID" value="CUS06879.1"/>
    <property type="molecule type" value="Genomic_DNA"/>
</dbReference>
<feature type="non-terminal residue" evidence="1">
    <location>
        <position position="1"/>
    </location>
</feature>
<reference evidence="1" key="1">
    <citation type="submission" date="2015-10" db="EMBL/GenBank/DDBJ databases">
        <authorList>
            <person name="Regsiter A."/>
            <person name="william w."/>
        </authorList>
    </citation>
    <scope>NUCLEOTIDE SEQUENCE</scope>
    <source>
        <strain evidence="1">Montdore</strain>
    </source>
</reference>
<dbReference type="AlphaFoldDB" id="A0A292PI32"/>
<name>A0A292PI32_9PEZI</name>
<dbReference type="Proteomes" id="UP001412239">
    <property type="component" value="Unassembled WGS sequence"/>
</dbReference>
<accession>A0A292PI32</accession>
<proteinExistence type="predicted"/>
<feature type="non-terminal residue" evidence="1">
    <location>
        <position position="43"/>
    </location>
</feature>
<evidence type="ECO:0000313" key="2">
    <source>
        <dbReference type="Proteomes" id="UP001412239"/>
    </source>
</evidence>
<protein>
    <submittedName>
        <fullName evidence="1">Uncharacterized protein</fullName>
    </submittedName>
</protein>
<gene>
    <name evidence="1" type="ORF">GSTUAT00009047001</name>
</gene>
<sequence length="43" mass="4796">AVLNSNQYTIAPLKKNQAVCYLQFLMHQNGSVYAAVHNTLISM</sequence>
<organism evidence="1 2">
    <name type="scientific">Tuber aestivum</name>
    <name type="common">summer truffle</name>
    <dbReference type="NCBI Taxonomy" id="59557"/>
    <lineage>
        <taxon>Eukaryota</taxon>
        <taxon>Fungi</taxon>
        <taxon>Dikarya</taxon>
        <taxon>Ascomycota</taxon>
        <taxon>Pezizomycotina</taxon>
        <taxon>Pezizomycetes</taxon>
        <taxon>Pezizales</taxon>
        <taxon>Tuberaceae</taxon>
        <taxon>Tuber</taxon>
    </lineage>
</organism>
<keyword evidence="2" id="KW-1185">Reference proteome</keyword>